<proteinExistence type="predicted"/>
<dbReference type="EMBL" id="MCFA01000031">
    <property type="protein sequence ID" value="ORY14654.1"/>
    <property type="molecule type" value="Genomic_DNA"/>
</dbReference>
<dbReference type="Proteomes" id="UP000193144">
    <property type="component" value="Unassembled WGS sequence"/>
</dbReference>
<keyword evidence="7" id="KW-1185">Reference proteome</keyword>
<feature type="transmembrane region" description="Helical" evidence="5">
    <location>
        <begin position="109"/>
        <end position="126"/>
    </location>
</feature>
<dbReference type="STRING" id="1231657.A0A1Y1ZWR7"/>
<organism evidence="6 7">
    <name type="scientific">Clohesyomyces aquaticus</name>
    <dbReference type="NCBI Taxonomy" id="1231657"/>
    <lineage>
        <taxon>Eukaryota</taxon>
        <taxon>Fungi</taxon>
        <taxon>Dikarya</taxon>
        <taxon>Ascomycota</taxon>
        <taxon>Pezizomycotina</taxon>
        <taxon>Dothideomycetes</taxon>
        <taxon>Pleosporomycetidae</taxon>
        <taxon>Pleosporales</taxon>
        <taxon>Lindgomycetaceae</taxon>
        <taxon>Clohesyomyces</taxon>
    </lineage>
</organism>
<evidence type="ECO:0000256" key="1">
    <source>
        <dbReference type="ARBA" id="ARBA00004141"/>
    </source>
</evidence>
<dbReference type="GO" id="GO:0022857">
    <property type="term" value="F:transmembrane transporter activity"/>
    <property type="evidence" value="ECO:0007669"/>
    <property type="project" value="InterPro"/>
</dbReference>
<accession>A0A1Y1ZWR7</accession>
<keyword evidence="4 5" id="KW-0472">Membrane</keyword>
<dbReference type="AlphaFoldDB" id="A0A1Y1ZWR7"/>
<comment type="subcellular location">
    <subcellularLocation>
        <location evidence="1">Membrane</location>
        <topology evidence="1">Multi-pass membrane protein</topology>
    </subcellularLocation>
</comment>
<feature type="transmembrane region" description="Helical" evidence="5">
    <location>
        <begin position="82"/>
        <end position="102"/>
    </location>
</feature>
<dbReference type="Pfam" id="PF07690">
    <property type="entry name" value="MFS_1"/>
    <property type="match status" value="1"/>
</dbReference>
<dbReference type="OrthoDB" id="268400at2759"/>
<feature type="transmembrane region" description="Helical" evidence="5">
    <location>
        <begin position="200"/>
        <end position="218"/>
    </location>
</feature>
<feature type="transmembrane region" description="Helical" evidence="5">
    <location>
        <begin position="297"/>
        <end position="323"/>
    </location>
</feature>
<keyword evidence="3 5" id="KW-1133">Transmembrane helix</keyword>
<evidence type="ECO:0000256" key="3">
    <source>
        <dbReference type="ARBA" id="ARBA00022989"/>
    </source>
</evidence>
<dbReference type="SUPFAM" id="SSF103473">
    <property type="entry name" value="MFS general substrate transporter"/>
    <property type="match status" value="1"/>
</dbReference>
<feature type="transmembrane region" description="Helical" evidence="5">
    <location>
        <begin position="417"/>
        <end position="437"/>
    </location>
</feature>
<name>A0A1Y1ZWR7_9PLEO</name>
<dbReference type="InterPro" id="IPR036259">
    <property type="entry name" value="MFS_trans_sf"/>
</dbReference>
<sequence length="524" mass="58205">MLLSGSVFLITSDGKTLSLPVPSESPHDPLNWTVKKRVLPLIPVVIFSVTCLNVTQGSGLVVKGLIRDFRHEAHAPFNIETLLVAPTLCMGLGAFLWVPLTFALGRRPSFLIASSLLLISVVLAGISTNFYGLLLCICAMGFAEGFALSVVFLIIIDITFIHQRPTSLAAVWSIVGFISGITLSAIPFCTEHGRDWRGLYQYWTIPAAVACLSALFLFPETYFKRPVVAYDGLTLLQTASEKLIIYEDDRFDVRFEENNKTLPAAPSRNWFQDFMDQFYIRSTRASWKSMLACYPQILFCLLNPLIFWVVIMTAMNFAGMMYIGTTYAVVLSSPPYNLSSSLLIHVNTSSGVGSLLAWPLGGVLIGRILSRMSRRNKGVREAEHYLFGYILPVLTGSLSTLIYGCAVHYKWHFTTYYLSYGLNGFSFVAISITNTLWVTEAFPRWAAPALVVVGGVSYISSFALSFVLVPWVKVQGYLLVGIELMVLQLLTGLVITPIAFWGKGLRQRIHGRWADMREGALRPL</sequence>
<feature type="transmembrane region" description="Helical" evidence="5">
    <location>
        <begin position="477"/>
        <end position="502"/>
    </location>
</feature>
<dbReference type="GO" id="GO:0005886">
    <property type="term" value="C:plasma membrane"/>
    <property type="evidence" value="ECO:0007669"/>
    <property type="project" value="TreeGrafter"/>
</dbReference>
<evidence type="ECO:0000256" key="4">
    <source>
        <dbReference type="ARBA" id="ARBA00023136"/>
    </source>
</evidence>
<protein>
    <submittedName>
        <fullName evidence="6">Major facilitator superfamily domain-containing protein</fullName>
    </submittedName>
</protein>
<evidence type="ECO:0000256" key="5">
    <source>
        <dbReference type="SAM" id="Phobius"/>
    </source>
</evidence>
<comment type="caution">
    <text evidence="6">The sequence shown here is derived from an EMBL/GenBank/DDBJ whole genome shotgun (WGS) entry which is preliminary data.</text>
</comment>
<dbReference type="Gene3D" id="1.20.1250.20">
    <property type="entry name" value="MFS general substrate transporter like domains"/>
    <property type="match status" value="1"/>
</dbReference>
<dbReference type="PANTHER" id="PTHR23502">
    <property type="entry name" value="MAJOR FACILITATOR SUPERFAMILY"/>
    <property type="match status" value="1"/>
</dbReference>
<evidence type="ECO:0000313" key="7">
    <source>
        <dbReference type="Proteomes" id="UP000193144"/>
    </source>
</evidence>
<dbReference type="InterPro" id="IPR011701">
    <property type="entry name" value="MFS"/>
</dbReference>
<feature type="transmembrane region" description="Helical" evidence="5">
    <location>
        <begin position="132"/>
        <end position="156"/>
    </location>
</feature>
<gene>
    <name evidence="6" type="ORF">BCR34DRAFT_623231</name>
</gene>
<feature type="transmembrane region" description="Helical" evidence="5">
    <location>
        <begin position="449"/>
        <end position="471"/>
    </location>
</feature>
<feature type="transmembrane region" description="Helical" evidence="5">
    <location>
        <begin position="343"/>
        <end position="365"/>
    </location>
</feature>
<keyword evidence="2 5" id="KW-0812">Transmembrane</keyword>
<feature type="transmembrane region" description="Helical" evidence="5">
    <location>
        <begin position="168"/>
        <end position="188"/>
    </location>
</feature>
<feature type="transmembrane region" description="Helical" evidence="5">
    <location>
        <begin position="386"/>
        <end position="411"/>
    </location>
</feature>
<evidence type="ECO:0000313" key="6">
    <source>
        <dbReference type="EMBL" id="ORY14654.1"/>
    </source>
</evidence>
<dbReference type="PANTHER" id="PTHR23502:SF47">
    <property type="entry name" value="MAJOR FACILITATOR SUPERFAMILY (MFS) PROFILE DOMAIN-CONTAINING PROTEIN-RELATED"/>
    <property type="match status" value="1"/>
</dbReference>
<reference evidence="6 7" key="1">
    <citation type="submission" date="2016-07" db="EMBL/GenBank/DDBJ databases">
        <title>Pervasive Adenine N6-methylation of Active Genes in Fungi.</title>
        <authorList>
            <consortium name="DOE Joint Genome Institute"/>
            <person name="Mondo S.J."/>
            <person name="Dannebaum R.O."/>
            <person name="Kuo R.C."/>
            <person name="Labutti K."/>
            <person name="Haridas S."/>
            <person name="Kuo A."/>
            <person name="Salamov A."/>
            <person name="Ahrendt S.R."/>
            <person name="Lipzen A."/>
            <person name="Sullivan W."/>
            <person name="Andreopoulos W.B."/>
            <person name="Clum A."/>
            <person name="Lindquist E."/>
            <person name="Daum C."/>
            <person name="Ramamoorthy G.K."/>
            <person name="Gryganskyi A."/>
            <person name="Culley D."/>
            <person name="Magnuson J.K."/>
            <person name="James T.Y."/>
            <person name="O'Malley M.A."/>
            <person name="Stajich J.E."/>
            <person name="Spatafora J.W."/>
            <person name="Visel A."/>
            <person name="Grigoriev I.V."/>
        </authorList>
    </citation>
    <scope>NUCLEOTIDE SEQUENCE [LARGE SCALE GENOMIC DNA]</scope>
    <source>
        <strain evidence="6 7">CBS 115471</strain>
    </source>
</reference>
<evidence type="ECO:0000256" key="2">
    <source>
        <dbReference type="ARBA" id="ARBA00022692"/>
    </source>
</evidence>